<keyword evidence="3" id="KW-1185">Reference proteome</keyword>
<feature type="domain" description="G-patch" evidence="1">
    <location>
        <begin position="1"/>
        <end position="34"/>
    </location>
</feature>
<sequence length="129" mass="14617">MMRNIGYMPGMGLGKEGKGVVKFSNVKTQVAKEGKDGKVYSGWEMFFNENVTFKEKPIVVIKEIQKEVDWMNYMDAEAIKTMMKTSGDVFAITNEEPSDPSKFIMPAVGPINNWIWVGFSEKMGKIFVM</sequence>
<gene>
    <name evidence="2" type="ORF">SO802_017663</name>
</gene>
<protein>
    <recommendedName>
        <fullName evidence="1">G-patch domain-containing protein</fullName>
    </recommendedName>
</protein>
<organism evidence="2 3">
    <name type="scientific">Lithocarpus litseifolius</name>
    <dbReference type="NCBI Taxonomy" id="425828"/>
    <lineage>
        <taxon>Eukaryota</taxon>
        <taxon>Viridiplantae</taxon>
        <taxon>Streptophyta</taxon>
        <taxon>Embryophyta</taxon>
        <taxon>Tracheophyta</taxon>
        <taxon>Spermatophyta</taxon>
        <taxon>Magnoliopsida</taxon>
        <taxon>eudicotyledons</taxon>
        <taxon>Gunneridae</taxon>
        <taxon>Pentapetalae</taxon>
        <taxon>rosids</taxon>
        <taxon>fabids</taxon>
        <taxon>Fagales</taxon>
        <taxon>Fagaceae</taxon>
        <taxon>Lithocarpus</taxon>
    </lineage>
</organism>
<evidence type="ECO:0000259" key="1">
    <source>
        <dbReference type="PROSITE" id="PS50174"/>
    </source>
</evidence>
<dbReference type="InterPro" id="IPR000467">
    <property type="entry name" value="G_patch_dom"/>
</dbReference>
<reference evidence="2 3" key="1">
    <citation type="submission" date="2024-01" db="EMBL/GenBank/DDBJ databases">
        <title>A telomere-to-telomere, gap-free genome of sweet tea (Lithocarpus litseifolius).</title>
        <authorList>
            <person name="Zhou J."/>
        </authorList>
    </citation>
    <scope>NUCLEOTIDE SEQUENCE [LARGE SCALE GENOMIC DNA]</scope>
    <source>
        <strain evidence="2">Zhou-2022a</strain>
        <tissue evidence="2">Leaf</tissue>
    </source>
</reference>
<dbReference type="AlphaFoldDB" id="A0AAW2CIP3"/>
<evidence type="ECO:0000313" key="3">
    <source>
        <dbReference type="Proteomes" id="UP001459277"/>
    </source>
</evidence>
<accession>A0AAW2CIP3</accession>
<proteinExistence type="predicted"/>
<evidence type="ECO:0000313" key="2">
    <source>
        <dbReference type="EMBL" id="KAK9998060.1"/>
    </source>
</evidence>
<comment type="caution">
    <text evidence="2">The sequence shown here is derived from an EMBL/GenBank/DDBJ whole genome shotgun (WGS) entry which is preliminary data.</text>
</comment>
<name>A0AAW2CIP3_9ROSI</name>
<dbReference type="PROSITE" id="PS50174">
    <property type="entry name" value="G_PATCH"/>
    <property type="match status" value="1"/>
</dbReference>
<dbReference type="Proteomes" id="UP001459277">
    <property type="component" value="Unassembled WGS sequence"/>
</dbReference>
<dbReference type="EMBL" id="JAZDWU010000006">
    <property type="protein sequence ID" value="KAK9998060.1"/>
    <property type="molecule type" value="Genomic_DNA"/>
</dbReference>
<dbReference type="GO" id="GO:0003676">
    <property type="term" value="F:nucleic acid binding"/>
    <property type="evidence" value="ECO:0007669"/>
    <property type="project" value="InterPro"/>
</dbReference>